<dbReference type="CDD" id="cd00063">
    <property type="entry name" value="FN3"/>
    <property type="match status" value="1"/>
</dbReference>
<organism evidence="2 3">
    <name type="scientific">Aquimarina amphilecti</name>
    <dbReference type="NCBI Taxonomy" id="1038014"/>
    <lineage>
        <taxon>Bacteria</taxon>
        <taxon>Pseudomonadati</taxon>
        <taxon>Bacteroidota</taxon>
        <taxon>Flavobacteriia</taxon>
        <taxon>Flavobacteriales</taxon>
        <taxon>Flavobacteriaceae</taxon>
        <taxon>Aquimarina</taxon>
    </lineage>
</organism>
<proteinExistence type="predicted"/>
<dbReference type="SUPFAM" id="SSF49265">
    <property type="entry name" value="Fibronectin type III"/>
    <property type="match status" value="1"/>
</dbReference>
<evidence type="ECO:0000313" key="2">
    <source>
        <dbReference type="EMBL" id="SEK81292.1"/>
    </source>
</evidence>
<dbReference type="InterPro" id="IPR013783">
    <property type="entry name" value="Ig-like_fold"/>
</dbReference>
<dbReference type="Proteomes" id="UP000198521">
    <property type="component" value="Unassembled WGS sequence"/>
</dbReference>
<dbReference type="InterPro" id="IPR003961">
    <property type="entry name" value="FN3_dom"/>
</dbReference>
<dbReference type="PROSITE" id="PS51257">
    <property type="entry name" value="PROKAR_LIPOPROTEIN"/>
    <property type="match status" value="1"/>
</dbReference>
<gene>
    <name evidence="2" type="ORF">SAMN04487910_1190</name>
</gene>
<reference evidence="2 3" key="1">
    <citation type="submission" date="2016-10" db="EMBL/GenBank/DDBJ databases">
        <authorList>
            <person name="de Groot N.N."/>
        </authorList>
    </citation>
    <scope>NUCLEOTIDE SEQUENCE [LARGE SCALE GENOMIC DNA]</scope>
    <source>
        <strain evidence="2 3">DSM 25232</strain>
    </source>
</reference>
<feature type="domain" description="Fibronectin type-III" evidence="1">
    <location>
        <begin position="34"/>
        <end position="121"/>
    </location>
</feature>
<dbReference type="PANTHER" id="PTHR42754:SF1">
    <property type="entry name" value="LIPOPROTEIN"/>
    <property type="match status" value="1"/>
</dbReference>
<dbReference type="PROSITE" id="PS50853">
    <property type="entry name" value="FN3"/>
    <property type="match status" value="1"/>
</dbReference>
<dbReference type="STRING" id="1038014.SAMN04487910_1190"/>
<dbReference type="Gene3D" id="2.60.40.10">
    <property type="entry name" value="Immunoglobulins"/>
    <property type="match status" value="1"/>
</dbReference>
<sequence>MRKNNFLHLFVVIALIIISCKSDDETIISPQNQNPGNFSIEVSQVATNSWLLNWDDAIDPDGDTVSYAITLNGTEISSAITDTEYLLEELSPSTNYNGTVIASDGNNGTTQNTFTFTTTETIGTMVGIAWEKSFGGSEIDIAYSIALTTDGGYAIAGGSNSDDGDVGGNNDADGFLGGDFWVIKLNGSGDLLWETNIGGSANDDVYSIQQTSDGGYIATGSSNSQTSIDGSPSFFDFWVIKLDASGNVIWENNYGGSGNEGANSINETSDGGYIVAGFAGSSDGNVSGNNGMVDFWIIKIDSLGILEWEKNFGGSEFDIANSIEQTNDGGYIVGGYTESFDGDVSNHYGDRDYWIIKLDASGNLVWEKSLGGTLEDFANDVRQTMDNGYIVAGFSESSDFDVSNNNGKKDMWIVKLNSSGEIVWETSLGSSESDSGQSIQQTTDQGYVVAGYSGASDGDVSTNNGGYRDYWIVKLSDLGELSWEISVGGPEPDYANAIQQTNDGYIVTGHVQGPGGDISGSGKGKWDYWVVKLE</sequence>
<dbReference type="AlphaFoldDB" id="A0A1H7K3F5"/>
<evidence type="ECO:0000313" key="3">
    <source>
        <dbReference type="Proteomes" id="UP000198521"/>
    </source>
</evidence>
<dbReference type="EMBL" id="FOAB01000002">
    <property type="protein sequence ID" value="SEK81292.1"/>
    <property type="molecule type" value="Genomic_DNA"/>
</dbReference>
<keyword evidence="3" id="KW-1185">Reference proteome</keyword>
<accession>A0A1H7K3F5</accession>
<protein>
    <recommendedName>
        <fullName evidence="1">Fibronectin type-III domain-containing protein</fullName>
    </recommendedName>
</protein>
<evidence type="ECO:0000259" key="1">
    <source>
        <dbReference type="PROSITE" id="PS50853"/>
    </source>
</evidence>
<dbReference type="Pfam" id="PF00041">
    <property type="entry name" value="fn3"/>
    <property type="match status" value="1"/>
</dbReference>
<dbReference type="PANTHER" id="PTHR42754">
    <property type="entry name" value="ENDOGLUCANASE"/>
    <property type="match status" value="1"/>
</dbReference>
<name>A0A1H7K3F5_AQUAM</name>
<dbReference type="InterPro" id="IPR036116">
    <property type="entry name" value="FN3_sf"/>
</dbReference>